<dbReference type="InterPro" id="IPR011013">
    <property type="entry name" value="Gal_mutarotase_sf_dom"/>
</dbReference>
<dbReference type="GO" id="GO:0047938">
    <property type="term" value="F:glucose-6-phosphate 1-epimerase activity"/>
    <property type="evidence" value="ECO:0007669"/>
    <property type="project" value="TreeGrafter"/>
</dbReference>
<dbReference type="Pfam" id="PF01263">
    <property type="entry name" value="Aldose_epim"/>
    <property type="match status" value="1"/>
</dbReference>
<dbReference type="AlphaFoldDB" id="A0A9D4YI88"/>
<dbReference type="PANTHER" id="PTHR11122:SF31">
    <property type="entry name" value="GLUCOSE-6-PHOSPHATE 1-EPIMERASE"/>
    <property type="match status" value="1"/>
</dbReference>
<dbReference type="EMBL" id="JAMSHJ010000002">
    <property type="protein sequence ID" value="KAI5440023.1"/>
    <property type="molecule type" value="Genomic_DNA"/>
</dbReference>
<accession>A0A9D4YI88</accession>
<dbReference type="Gramene" id="Psat02G0539800-T2">
    <property type="protein sequence ID" value="KAI5440023.1"/>
    <property type="gene ID" value="KIW84_025398"/>
</dbReference>
<dbReference type="SUPFAM" id="SSF74650">
    <property type="entry name" value="Galactose mutarotase-like"/>
    <property type="match status" value="1"/>
</dbReference>
<dbReference type="PANTHER" id="PTHR11122">
    <property type="entry name" value="APOSPORY-ASSOCIATED PROTEIN C-RELATED"/>
    <property type="match status" value="1"/>
</dbReference>
<dbReference type="Proteomes" id="UP001058974">
    <property type="component" value="Chromosome 2"/>
</dbReference>
<dbReference type="GO" id="GO:0005737">
    <property type="term" value="C:cytoplasm"/>
    <property type="evidence" value="ECO:0007669"/>
    <property type="project" value="TreeGrafter"/>
</dbReference>
<gene>
    <name evidence="1" type="ORF">KIW84_025398</name>
</gene>
<organism evidence="1 2">
    <name type="scientific">Pisum sativum</name>
    <name type="common">Garden pea</name>
    <name type="synonym">Lathyrus oleraceus</name>
    <dbReference type="NCBI Taxonomy" id="3888"/>
    <lineage>
        <taxon>Eukaryota</taxon>
        <taxon>Viridiplantae</taxon>
        <taxon>Streptophyta</taxon>
        <taxon>Embryophyta</taxon>
        <taxon>Tracheophyta</taxon>
        <taxon>Spermatophyta</taxon>
        <taxon>Magnoliopsida</taxon>
        <taxon>eudicotyledons</taxon>
        <taxon>Gunneridae</taxon>
        <taxon>Pentapetalae</taxon>
        <taxon>rosids</taxon>
        <taxon>fabids</taxon>
        <taxon>Fabales</taxon>
        <taxon>Fabaceae</taxon>
        <taxon>Papilionoideae</taxon>
        <taxon>50 kb inversion clade</taxon>
        <taxon>NPAAA clade</taxon>
        <taxon>Hologalegina</taxon>
        <taxon>IRL clade</taxon>
        <taxon>Fabeae</taxon>
        <taxon>Lathyrus</taxon>
    </lineage>
</organism>
<dbReference type="Gene3D" id="2.70.98.10">
    <property type="match status" value="1"/>
</dbReference>
<evidence type="ECO:0008006" key="3">
    <source>
        <dbReference type="Google" id="ProtNLM"/>
    </source>
</evidence>
<evidence type="ECO:0000313" key="2">
    <source>
        <dbReference type="Proteomes" id="UP001058974"/>
    </source>
</evidence>
<name>A0A9D4YI88_PEA</name>
<dbReference type="InterPro" id="IPR014718">
    <property type="entry name" value="GH-type_carb-bd"/>
</dbReference>
<keyword evidence="2" id="KW-1185">Reference proteome</keyword>
<evidence type="ECO:0000313" key="1">
    <source>
        <dbReference type="EMBL" id="KAI5440023.1"/>
    </source>
</evidence>
<reference evidence="1 2" key="1">
    <citation type="journal article" date="2022" name="Nat. Genet.">
        <title>Improved pea reference genome and pan-genome highlight genomic features and evolutionary characteristics.</title>
        <authorList>
            <person name="Yang T."/>
            <person name="Liu R."/>
            <person name="Luo Y."/>
            <person name="Hu S."/>
            <person name="Wang D."/>
            <person name="Wang C."/>
            <person name="Pandey M.K."/>
            <person name="Ge S."/>
            <person name="Xu Q."/>
            <person name="Li N."/>
            <person name="Li G."/>
            <person name="Huang Y."/>
            <person name="Saxena R.K."/>
            <person name="Ji Y."/>
            <person name="Li M."/>
            <person name="Yan X."/>
            <person name="He Y."/>
            <person name="Liu Y."/>
            <person name="Wang X."/>
            <person name="Xiang C."/>
            <person name="Varshney R.K."/>
            <person name="Ding H."/>
            <person name="Gao S."/>
            <person name="Zong X."/>
        </authorList>
    </citation>
    <scope>NUCLEOTIDE SEQUENCE [LARGE SCALE GENOMIC DNA]</scope>
    <source>
        <strain evidence="1 2">cv. Zhongwan 6</strain>
    </source>
</reference>
<proteinExistence type="predicted"/>
<protein>
    <recommendedName>
        <fullName evidence="3">Glucose-6-phosphate 1-epimerase</fullName>
    </recommendedName>
</protein>
<sequence length="175" mass="20197">MKIWPHSFEFRLKVCLTADGRLILISRIRNVNGKPFSFSFAFHTYLSISDISEVRLEGLETLDYLDNLYQKERFTEQGDALTFESEVDRVYLDSSNMVAVLDHEKKRTFVIRKEGLPDVVVWNPWEKKSKSIVDFGDEEYKQMLCVDGAAVENPITLKPGEEWTGRLELSVVPST</sequence>
<comment type="caution">
    <text evidence="1">The sequence shown here is derived from an EMBL/GenBank/DDBJ whole genome shotgun (WGS) entry which is preliminary data.</text>
</comment>
<dbReference type="GO" id="GO:0030246">
    <property type="term" value="F:carbohydrate binding"/>
    <property type="evidence" value="ECO:0007669"/>
    <property type="project" value="InterPro"/>
</dbReference>
<dbReference type="InterPro" id="IPR008183">
    <property type="entry name" value="Aldose_1/G6P_1-epimerase"/>
</dbReference>
<dbReference type="GO" id="GO:0005975">
    <property type="term" value="P:carbohydrate metabolic process"/>
    <property type="evidence" value="ECO:0007669"/>
    <property type="project" value="InterPro"/>
</dbReference>